<feature type="transmembrane region" description="Helical" evidence="8">
    <location>
        <begin position="57"/>
        <end position="80"/>
    </location>
</feature>
<feature type="transmembrane region" description="Helical" evidence="8">
    <location>
        <begin position="393"/>
        <end position="414"/>
    </location>
</feature>
<dbReference type="GO" id="GO:0005886">
    <property type="term" value="C:plasma membrane"/>
    <property type="evidence" value="ECO:0007669"/>
    <property type="project" value="UniProtKB-SubCell"/>
</dbReference>
<keyword evidence="3 7" id="KW-0812">Transmembrane</keyword>
<name>A0A5M6IIV8_9PROT</name>
<keyword evidence="6 8" id="KW-0472">Membrane</keyword>
<comment type="caution">
    <text evidence="10">The sequence shown here is derived from an EMBL/GenBank/DDBJ whole genome shotgun (WGS) entry which is preliminary data.</text>
</comment>
<evidence type="ECO:0000256" key="4">
    <source>
        <dbReference type="ARBA" id="ARBA00022989"/>
    </source>
</evidence>
<evidence type="ECO:0000259" key="9">
    <source>
        <dbReference type="Pfam" id="PF00361"/>
    </source>
</evidence>
<dbReference type="Pfam" id="PF00361">
    <property type="entry name" value="Proton_antipo_M"/>
    <property type="match status" value="1"/>
</dbReference>
<feature type="transmembrane region" description="Helical" evidence="8">
    <location>
        <begin position="439"/>
        <end position="472"/>
    </location>
</feature>
<feature type="transmembrane region" description="Helical" evidence="8">
    <location>
        <begin position="545"/>
        <end position="566"/>
    </location>
</feature>
<feature type="transmembrane region" description="Helical" evidence="8">
    <location>
        <begin position="126"/>
        <end position="144"/>
    </location>
</feature>
<dbReference type="OrthoDB" id="9811798at2"/>
<evidence type="ECO:0000313" key="11">
    <source>
        <dbReference type="Proteomes" id="UP000325255"/>
    </source>
</evidence>
<evidence type="ECO:0000313" key="10">
    <source>
        <dbReference type="EMBL" id="KAA5608174.1"/>
    </source>
</evidence>
<feature type="transmembrane region" description="Helical" evidence="8">
    <location>
        <begin position="253"/>
        <end position="276"/>
    </location>
</feature>
<dbReference type="Proteomes" id="UP000325255">
    <property type="component" value="Unassembled WGS sequence"/>
</dbReference>
<proteinExistence type="predicted"/>
<feature type="transmembrane region" description="Helical" evidence="8">
    <location>
        <begin position="288"/>
        <end position="308"/>
    </location>
</feature>
<keyword evidence="2" id="KW-1003">Cell membrane</keyword>
<dbReference type="GO" id="GO:0016491">
    <property type="term" value="F:oxidoreductase activity"/>
    <property type="evidence" value="ECO:0007669"/>
    <property type="project" value="UniProtKB-KW"/>
</dbReference>
<dbReference type="PANTHER" id="PTHR42682">
    <property type="entry name" value="HYDROGENASE-4 COMPONENT F"/>
    <property type="match status" value="1"/>
</dbReference>
<dbReference type="PANTHER" id="PTHR42682:SF3">
    <property type="entry name" value="FORMATE HYDROGENLYASE SUBUNIT 3-RELATED"/>
    <property type="match status" value="1"/>
</dbReference>
<dbReference type="InterPro" id="IPR001750">
    <property type="entry name" value="ND/Mrp_TM"/>
</dbReference>
<keyword evidence="5" id="KW-0560">Oxidoreductase</keyword>
<feature type="transmembrane region" description="Helical" evidence="8">
    <location>
        <begin position="180"/>
        <end position="202"/>
    </location>
</feature>
<feature type="transmembrane region" description="Helical" evidence="8">
    <location>
        <begin position="23"/>
        <end position="45"/>
    </location>
</feature>
<accession>A0A5M6IIV8</accession>
<evidence type="ECO:0000256" key="6">
    <source>
        <dbReference type="ARBA" id="ARBA00023136"/>
    </source>
</evidence>
<dbReference type="InterPro" id="IPR052175">
    <property type="entry name" value="ComplexI-like_HydComp"/>
</dbReference>
<protein>
    <submittedName>
        <fullName evidence="10">Hydrogenase 4 subunit B</fullName>
    </submittedName>
</protein>
<keyword evidence="11" id="KW-1185">Reference proteome</keyword>
<reference evidence="10 11" key="1">
    <citation type="submission" date="2019-09" db="EMBL/GenBank/DDBJ databases">
        <title>Genome sequence of Rhodovastum atsumiense, a diverse member of the Acetobacteraceae family of non-sulfur purple photosynthetic bacteria.</title>
        <authorList>
            <person name="Meyer T."/>
            <person name="Kyndt J."/>
        </authorList>
    </citation>
    <scope>NUCLEOTIDE SEQUENCE [LARGE SCALE GENOMIC DNA]</scope>
    <source>
        <strain evidence="10 11">DSM 21279</strain>
    </source>
</reference>
<feature type="transmembrane region" description="Helical" evidence="8">
    <location>
        <begin position="349"/>
        <end position="372"/>
    </location>
</feature>
<keyword evidence="4 8" id="KW-1133">Transmembrane helix</keyword>
<evidence type="ECO:0000256" key="5">
    <source>
        <dbReference type="ARBA" id="ARBA00023002"/>
    </source>
</evidence>
<evidence type="ECO:0000256" key="8">
    <source>
        <dbReference type="SAM" id="Phobius"/>
    </source>
</evidence>
<feature type="transmembrane region" description="Helical" evidence="8">
    <location>
        <begin position="320"/>
        <end position="343"/>
    </location>
</feature>
<dbReference type="AlphaFoldDB" id="A0A5M6IIV8"/>
<feature type="transmembrane region" description="Helical" evidence="8">
    <location>
        <begin position="100"/>
        <end position="119"/>
    </location>
</feature>
<evidence type="ECO:0000256" key="3">
    <source>
        <dbReference type="ARBA" id="ARBA00022692"/>
    </source>
</evidence>
<sequence>MGWVVSCCGDSIPPSRAGTGAPVLSAIAMTGLSLVVAALLALGLASAFVPRRIVASGTLALCGLGLLLDLGFLLGGAAPATLSVPIGLPGRATTLALDGLSGFFLLLLMAAGMASAATAQEDHGEYAATEPFFPVFIGAMALTLLAGDAFALVLGFELMSLASFALVLTRHEDEAVRAAALLYVGMAALGAVCLIPALALLAAGSGWDLRFAAIRAHPPEGWQALAVLLLTLVGAGSKAGLAPLHVWLPPAHAAAPGHVSALMSGAMTKVALYVLIRILFDLCGPAQPLWWGVPLLVLGAAGAVLGGLRANMEGDIKGVLACSTIENIGLITIGLGIALAARAADLSTLAALALGGALLHVMAHGLFKALLFQCAGVVQHAAGSRLMVRLGGLIHRMPVTTACVLVGAASLAALPPSSGFAGEWTLFQAVLGGPRIGGLWLQTLICVVAGLMALAAALAAAAAVRLVGVAFLGRPRSPRASAAEEAGPWARGGMIGLAVASVLVGLLPGGVLGLAEPALRRLLSAGMADRAGLLMVAPQADGAGYIPLALAILLGLALALVVWLVVIRRAPGYRIGPAWDCGFGPPPAWLPFGDPITQYGGASFGQPLRRALGGALLQAREVVDMPEPGETRPARITATLQDPAETLIFRPVAAVRERLSEAVDVIQFLTIRRTLSLMFGALVMFLTVVAVLEQL</sequence>
<gene>
    <name evidence="10" type="ORF">F1189_30380</name>
</gene>
<comment type="subcellular location">
    <subcellularLocation>
        <location evidence="1">Cell membrane</location>
        <topology evidence="1">Multi-pass membrane protein</topology>
    </subcellularLocation>
    <subcellularLocation>
        <location evidence="7">Membrane</location>
        <topology evidence="7">Multi-pass membrane protein</topology>
    </subcellularLocation>
</comment>
<organism evidence="10 11">
    <name type="scientific">Rhodovastum atsumiense</name>
    <dbReference type="NCBI Taxonomy" id="504468"/>
    <lineage>
        <taxon>Bacteria</taxon>
        <taxon>Pseudomonadati</taxon>
        <taxon>Pseudomonadota</taxon>
        <taxon>Alphaproteobacteria</taxon>
        <taxon>Acetobacterales</taxon>
        <taxon>Acetobacteraceae</taxon>
        <taxon>Rhodovastum</taxon>
    </lineage>
</organism>
<evidence type="ECO:0000256" key="2">
    <source>
        <dbReference type="ARBA" id="ARBA00022475"/>
    </source>
</evidence>
<feature type="transmembrane region" description="Helical" evidence="8">
    <location>
        <begin position="675"/>
        <end position="692"/>
    </location>
</feature>
<evidence type="ECO:0000256" key="7">
    <source>
        <dbReference type="RuleBase" id="RU000320"/>
    </source>
</evidence>
<feature type="transmembrane region" description="Helical" evidence="8">
    <location>
        <begin position="493"/>
        <end position="515"/>
    </location>
</feature>
<feature type="domain" description="NADH:quinone oxidoreductase/Mrp antiporter transmembrane" evidence="9">
    <location>
        <begin position="146"/>
        <end position="432"/>
    </location>
</feature>
<feature type="transmembrane region" description="Helical" evidence="8">
    <location>
        <begin position="222"/>
        <end position="241"/>
    </location>
</feature>
<dbReference type="EMBL" id="VWPK01000100">
    <property type="protein sequence ID" value="KAA5608174.1"/>
    <property type="molecule type" value="Genomic_DNA"/>
</dbReference>
<evidence type="ECO:0000256" key="1">
    <source>
        <dbReference type="ARBA" id="ARBA00004651"/>
    </source>
</evidence>